<accession>A0AAD7P5I6</accession>
<evidence type="ECO:0000259" key="1">
    <source>
        <dbReference type="Pfam" id="PF07727"/>
    </source>
</evidence>
<evidence type="ECO:0000313" key="3">
    <source>
        <dbReference type="Proteomes" id="UP001163823"/>
    </source>
</evidence>
<comment type="caution">
    <text evidence="2">The sequence shown here is derived from an EMBL/GenBank/DDBJ whole genome shotgun (WGS) entry which is preliminary data.</text>
</comment>
<name>A0AAD7P5I6_QUISA</name>
<reference evidence="2" key="1">
    <citation type="journal article" date="2023" name="Science">
        <title>Elucidation of the pathway for biosynthesis of saponin adjuvants from the soapbark tree.</title>
        <authorList>
            <person name="Reed J."/>
            <person name="Orme A."/>
            <person name="El-Demerdash A."/>
            <person name="Owen C."/>
            <person name="Martin L.B.B."/>
            <person name="Misra R.C."/>
            <person name="Kikuchi S."/>
            <person name="Rejzek M."/>
            <person name="Martin A.C."/>
            <person name="Harkess A."/>
            <person name="Leebens-Mack J."/>
            <person name="Louveau T."/>
            <person name="Stephenson M.J."/>
            <person name="Osbourn A."/>
        </authorList>
    </citation>
    <scope>NUCLEOTIDE SEQUENCE</scope>
    <source>
        <strain evidence="2">S10</strain>
    </source>
</reference>
<evidence type="ECO:0000313" key="2">
    <source>
        <dbReference type="EMBL" id="KAJ7942690.1"/>
    </source>
</evidence>
<dbReference type="Proteomes" id="UP001163823">
    <property type="component" value="Chromosome 14"/>
</dbReference>
<sequence>MPQNCQEVITDNRDTETEEVVSEEFFEYANLHLPIALRKGVRARRNQPRYPIGNYISYEKLSAGFKAFTTNLTEATIPATVHEALKDSRWRKAVKEELDALEKNKTWKITQLPTGKKTLGSKWVFTIKHKADGSIDRFKAHLVAKGFTQSYIIDYQETFAPVAKLNTVRVLLSLAANLD</sequence>
<dbReference type="InterPro" id="IPR013103">
    <property type="entry name" value="RVT_2"/>
</dbReference>
<gene>
    <name evidence="2" type="ORF">O6P43_032328</name>
</gene>
<keyword evidence="3" id="KW-1185">Reference proteome</keyword>
<organism evidence="2 3">
    <name type="scientific">Quillaja saponaria</name>
    <name type="common">Soap bark tree</name>
    <dbReference type="NCBI Taxonomy" id="32244"/>
    <lineage>
        <taxon>Eukaryota</taxon>
        <taxon>Viridiplantae</taxon>
        <taxon>Streptophyta</taxon>
        <taxon>Embryophyta</taxon>
        <taxon>Tracheophyta</taxon>
        <taxon>Spermatophyta</taxon>
        <taxon>Magnoliopsida</taxon>
        <taxon>eudicotyledons</taxon>
        <taxon>Gunneridae</taxon>
        <taxon>Pentapetalae</taxon>
        <taxon>rosids</taxon>
        <taxon>fabids</taxon>
        <taxon>Fabales</taxon>
        <taxon>Quillajaceae</taxon>
        <taxon>Quillaja</taxon>
    </lineage>
</organism>
<dbReference type="AlphaFoldDB" id="A0AAD7P5I6"/>
<proteinExistence type="predicted"/>
<dbReference type="EMBL" id="JARAOO010000014">
    <property type="protein sequence ID" value="KAJ7942690.1"/>
    <property type="molecule type" value="Genomic_DNA"/>
</dbReference>
<dbReference type="KEGG" id="qsa:O6P43_032328"/>
<protein>
    <submittedName>
        <fullName evidence="2">Retrovirus-related Pol polyprotein from transposon TNT 1-94</fullName>
    </submittedName>
</protein>
<feature type="domain" description="Reverse transcriptase Ty1/copia-type" evidence="1">
    <location>
        <begin position="104"/>
        <end position="177"/>
    </location>
</feature>
<dbReference type="Pfam" id="PF07727">
    <property type="entry name" value="RVT_2"/>
    <property type="match status" value="1"/>
</dbReference>